<comment type="caution">
    <text evidence="1">The sequence shown here is derived from an EMBL/GenBank/DDBJ whole genome shotgun (WGS) entry which is preliminary data.</text>
</comment>
<dbReference type="EMBL" id="JAUTXU010000109">
    <property type="protein sequence ID" value="KAK3707593.1"/>
    <property type="molecule type" value="Genomic_DNA"/>
</dbReference>
<proteinExistence type="predicted"/>
<evidence type="ECO:0000313" key="2">
    <source>
        <dbReference type="Proteomes" id="UP001281147"/>
    </source>
</evidence>
<keyword evidence="2" id="KW-1185">Reference proteome</keyword>
<name>A0ACC3N1L4_9PEZI</name>
<sequence length="199" mass="22711">MGYSNNEELRPSTSDAEETLPLYEESHPRDASKLTPPEPKATPDEVRDFIVQAMQARGLGIDHARRVGAKWTLGTGRELRQYPVAMYRDIFGPEDGWVVYKEVRVLFYKKGDKESYVGRWTFVFMTFAACFTFALSIKLIIGDMEEWYNIAAIPVAFLSFFCIPLSIAMGCGRHNPEDRAEAELKNEWYKTSNAHGRTP</sequence>
<dbReference type="Proteomes" id="UP001281147">
    <property type="component" value="Unassembled WGS sequence"/>
</dbReference>
<organism evidence="1 2">
    <name type="scientific">Vermiconidia calcicola</name>
    <dbReference type="NCBI Taxonomy" id="1690605"/>
    <lineage>
        <taxon>Eukaryota</taxon>
        <taxon>Fungi</taxon>
        <taxon>Dikarya</taxon>
        <taxon>Ascomycota</taxon>
        <taxon>Pezizomycotina</taxon>
        <taxon>Dothideomycetes</taxon>
        <taxon>Dothideomycetidae</taxon>
        <taxon>Mycosphaerellales</taxon>
        <taxon>Extremaceae</taxon>
        <taxon>Vermiconidia</taxon>
    </lineage>
</organism>
<gene>
    <name evidence="1" type="ORF">LTR37_012088</name>
</gene>
<evidence type="ECO:0000313" key="1">
    <source>
        <dbReference type="EMBL" id="KAK3707593.1"/>
    </source>
</evidence>
<protein>
    <submittedName>
        <fullName evidence="1">Uncharacterized protein</fullName>
    </submittedName>
</protein>
<accession>A0ACC3N1L4</accession>
<reference evidence="1" key="1">
    <citation type="submission" date="2023-07" db="EMBL/GenBank/DDBJ databases">
        <title>Black Yeasts Isolated from many extreme environments.</title>
        <authorList>
            <person name="Coleine C."/>
            <person name="Stajich J.E."/>
            <person name="Selbmann L."/>
        </authorList>
    </citation>
    <scope>NUCLEOTIDE SEQUENCE</scope>
    <source>
        <strain evidence="1">CCFEE 5714</strain>
    </source>
</reference>